<evidence type="ECO:0000313" key="9">
    <source>
        <dbReference type="EMBL" id="QHT83351.1"/>
    </source>
</evidence>
<dbReference type="GO" id="GO:0004222">
    <property type="term" value="F:metalloendopeptidase activity"/>
    <property type="evidence" value="ECO:0007669"/>
    <property type="project" value="InterPro"/>
</dbReference>
<evidence type="ECO:0000256" key="4">
    <source>
        <dbReference type="ARBA" id="ARBA00022723"/>
    </source>
</evidence>
<dbReference type="InterPro" id="IPR037219">
    <property type="entry name" value="Peptidase_M41-like"/>
</dbReference>
<dbReference type="GO" id="GO:0046872">
    <property type="term" value="F:metal ion binding"/>
    <property type="evidence" value="ECO:0007669"/>
    <property type="project" value="UniProtKB-KW"/>
</dbReference>
<evidence type="ECO:0000256" key="2">
    <source>
        <dbReference type="ARBA" id="ARBA00010044"/>
    </source>
</evidence>
<dbReference type="Gene3D" id="1.20.58.760">
    <property type="entry name" value="Peptidase M41"/>
    <property type="match status" value="1"/>
</dbReference>
<evidence type="ECO:0000256" key="5">
    <source>
        <dbReference type="ARBA" id="ARBA00022801"/>
    </source>
</evidence>
<dbReference type="InterPro" id="IPR003593">
    <property type="entry name" value="AAA+_ATPase"/>
</dbReference>
<dbReference type="SUPFAM" id="SSF52540">
    <property type="entry name" value="P-loop containing nucleoside triphosphate hydrolases"/>
    <property type="match status" value="1"/>
</dbReference>
<keyword evidence="6" id="KW-0862">Zinc</keyword>
<name>A0A6C0HRP1_9ZZZZ</name>
<dbReference type="PANTHER" id="PTHR23076">
    <property type="entry name" value="METALLOPROTEASE M41 FTSH"/>
    <property type="match status" value="1"/>
</dbReference>
<evidence type="ECO:0000256" key="7">
    <source>
        <dbReference type="ARBA" id="ARBA00023049"/>
    </source>
</evidence>
<sequence length="545" mass="61979">MKLILFLFSICSAFQPMRQKYPLSQKYHNEYLKRIAKTQPSENSSFYDLYSAINKIMKENDIEEGPFEIYLPLDFEPEVYSREPDKQNYYKKLQERYANVPQPKPKKSENFQVTTTHPITFKDIGGYDLIKQELRQCLDILNNYKKYQSFNVRTPRGIIFEGPPGNGKTMIAKAFAGETQMSFISVSGSEFQEKYVGVGASRIRELFELASNNIPCIIFIDEIDALGRKRSNEGETAGSERDSTLNELLVSLDGFKPNNGVFVIGATNRVDLLDPALLRPGRIDKKIFIGEPDSKTREAILQIYLNGKPHDSSVIVGNLVEITNGLSGAQIENLLNEAMLCALRNDREIFTQKDIDEVFNKIIAGWQPSEHQYTSDTLDRISVHEMGHAIVGLLSKHHSKMTKVVINLSSPKTPGYTIFEGDSNSIYTREALFEHLMILLAGRIAEELIYNLSTTTGAINDFEEALKLSTKMVLYYGMGKNVIYPQTSEKYKQAIDDQINGILNEAYRYSKSILEVHRNSILYLSKKLSNDRVLDAETIRDYLII</sequence>
<dbReference type="GO" id="GO:0006508">
    <property type="term" value="P:proteolysis"/>
    <property type="evidence" value="ECO:0007669"/>
    <property type="project" value="UniProtKB-KW"/>
</dbReference>
<evidence type="ECO:0000256" key="6">
    <source>
        <dbReference type="ARBA" id="ARBA00022833"/>
    </source>
</evidence>
<dbReference type="Gene3D" id="1.10.8.60">
    <property type="match status" value="1"/>
</dbReference>
<dbReference type="InterPro" id="IPR041569">
    <property type="entry name" value="AAA_lid_3"/>
</dbReference>
<dbReference type="InterPro" id="IPR003960">
    <property type="entry name" value="ATPase_AAA_CS"/>
</dbReference>
<dbReference type="SMART" id="SM00382">
    <property type="entry name" value="AAA"/>
    <property type="match status" value="1"/>
</dbReference>
<dbReference type="Gene3D" id="3.40.50.300">
    <property type="entry name" value="P-loop containing nucleotide triphosphate hydrolases"/>
    <property type="match status" value="1"/>
</dbReference>
<dbReference type="Pfam" id="PF17862">
    <property type="entry name" value="AAA_lid_3"/>
    <property type="match status" value="1"/>
</dbReference>
<dbReference type="InterPro" id="IPR027417">
    <property type="entry name" value="P-loop_NTPase"/>
</dbReference>
<evidence type="ECO:0000259" key="8">
    <source>
        <dbReference type="SMART" id="SM00382"/>
    </source>
</evidence>
<organism evidence="9">
    <name type="scientific">viral metagenome</name>
    <dbReference type="NCBI Taxonomy" id="1070528"/>
    <lineage>
        <taxon>unclassified sequences</taxon>
        <taxon>metagenomes</taxon>
        <taxon>organismal metagenomes</taxon>
    </lineage>
</organism>
<dbReference type="PROSITE" id="PS00674">
    <property type="entry name" value="AAA"/>
    <property type="match status" value="1"/>
</dbReference>
<dbReference type="Pfam" id="PF01434">
    <property type="entry name" value="Peptidase_M41"/>
    <property type="match status" value="1"/>
</dbReference>
<dbReference type="GO" id="GO:0030163">
    <property type="term" value="P:protein catabolic process"/>
    <property type="evidence" value="ECO:0007669"/>
    <property type="project" value="TreeGrafter"/>
</dbReference>
<dbReference type="AlphaFoldDB" id="A0A6C0HRP1"/>
<keyword evidence="5" id="KW-0378">Hydrolase</keyword>
<dbReference type="FunFam" id="3.40.50.300:FF:002568">
    <property type="entry name" value="Cell division protein (FtsH)"/>
    <property type="match status" value="1"/>
</dbReference>
<keyword evidence="4" id="KW-0479">Metal-binding</keyword>
<keyword evidence="7" id="KW-0482">Metalloprotease</keyword>
<protein>
    <recommendedName>
        <fullName evidence="8">AAA+ ATPase domain-containing protein</fullName>
    </recommendedName>
</protein>
<keyword evidence="3" id="KW-0645">Protease</keyword>
<feature type="domain" description="AAA+ ATPase" evidence="8">
    <location>
        <begin position="154"/>
        <end position="293"/>
    </location>
</feature>
<dbReference type="PANTHER" id="PTHR23076:SF97">
    <property type="entry name" value="ATP-DEPENDENT ZINC METALLOPROTEASE YME1L1"/>
    <property type="match status" value="1"/>
</dbReference>
<comment type="cofactor">
    <cofactor evidence="1">
        <name>Zn(2+)</name>
        <dbReference type="ChEBI" id="CHEBI:29105"/>
    </cofactor>
</comment>
<dbReference type="InterPro" id="IPR003959">
    <property type="entry name" value="ATPase_AAA_core"/>
</dbReference>
<comment type="similarity">
    <text evidence="2">In the C-terminal section; belongs to the peptidase M41 family.</text>
</comment>
<dbReference type="Pfam" id="PF00004">
    <property type="entry name" value="AAA"/>
    <property type="match status" value="1"/>
</dbReference>
<accession>A0A6C0HRP1</accession>
<reference evidence="9" key="1">
    <citation type="journal article" date="2020" name="Nature">
        <title>Giant virus diversity and host interactions through global metagenomics.</title>
        <authorList>
            <person name="Schulz F."/>
            <person name="Roux S."/>
            <person name="Paez-Espino D."/>
            <person name="Jungbluth S."/>
            <person name="Walsh D.A."/>
            <person name="Denef V.J."/>
            <person name="McMahon K.D."/>
            <person name="Konstantinidis K.T."/>
            <person name="Eloe-Fadrosh E.A."/>
            <person name="Kyrpides N.C."/>
            <person name="Woyke T."/>
        </authorList>
    </citation>
    <scope>NUCLEOTIDE SEQUENCE</scope>
    <source>
        <strain evidence="9">GVMAG-M-3300023184-167</strain>
    </source>
</reference>
<dbReference type="EMBL" id="MN740008">
    <property type="protein sequence ID" value="QHT83351.1"/>
    <property type="molecule type" value="Genomic_DNA"/>
</dbReference>
<dbReference type="GO" id="GO:0005524">
    <property type="term" value="F:ATP binding"/>
    <property type="evidence" value="ECO:0007669"/>
    <property type="project" value="InterPro"/>
</dbReference>
<dbReference type="GO" id="GO:0005886">
    <property type="term" value="C:plasma membrane"/>
    <property type="evidence" value="ECO:0007669"/>
    <property type="project" value="TreeGrafter"/>
</dbReference>
<dbReference type="GO" id="GO:0016887">
    <property type="term" value="F:ATP hydrolysis activity"/>
    <property type="evidence" value="ECO:0007669"/>
    <property type="project" value="InterPro"/>
</dbReference>
<dbReference type="GO" id="GO:0004176">
    <property type="term" value="F:ATP-dependent peptidase activity"/>
    <property type="evidence" value="ECO:0007669"/>
    <property type="project" value="InterPro"/>
</dbReference>
<dbReference type="InterPro" id="IPR000642">
    <property type="entry name" value="Peptidase_M41"/>
</dbReference>
<dbReference type="SUPFAM" id="SSF140990">
    <property type="entry name" value="FtsH protease domain-like"/>
    <property type="match status" value="1"/>
</dbReference>
<proteinExistence type="inferred from homology"/>
<evidence type="ECO:0000256" key="1">
    <source>
        <dbReference type="ARBA" id="ARBA00001947"/>
    </source>
</evidence>
<evidence type="ECO:0000256" key="3">
    <source>
        <dbReference type="ARBA" id="ARBA00022670"/>
    </source>
</evidence>